<dbReference type="PANTHER" id="PTHR14432">
    <property type="entry name" value="PROSAPIP2 PROTEIN/5-AZACYTIDINE INDUCED GENE 2"/>
    <property type="match status" value="1"/>
</dbReference>
<evidence type="ECO:0000256" key="9">
    <source>
        <dbReference type="SAM" id="MobiDB-lite"/>
    </source>
</evidence>
<keyword evidence="3" id="KW-0597">Phosphoprotein</keyword>
<evidence type="ECO:0000256" key="8">
    <source>
        <dbReference type="SAM" id="Coils"/>
    </source>
</evidence>
<dbReference type="InterPro" id="IPR024581">
    <property type="entry name" value="TBD"/>
</dbReference>
<evidence type="ECO:0000256" key="7">
    <source>
        <dbReference type="ARBA" id="ARBA00045676"/>
    </source>
</evidence>
<dbReference type="STRING" id="7918.ENSLOCP00000002771"/>
<keyword evidence="12" id="KW-1185">Reference proteome</keyword>
<name>W5M313_LEPOC</name>
<dbReference type="Bgee" id="ENSLOCG00000002349">
    <property type="expression patterns" value="Expressed in muscle tissue and 13 other cell types or tissues"/>
</dbReference>
<dbReference type="GO" id="GO:0005737">
    <property type="term" value="C:cytoplasm"/>
    <property type="evidence" value="ECO:0000318"/>
    <property type="project" value="GO_Central"/>
</dbReference>
<dbReference type="InterPro" id="IPR051891">
    <property type="entry name" value="TBK1-IKBKE_adapters"/>
</dbReference>
<feature type="coiled-coil region" evidence="8">
    <location>
        <begin position="114"/>
        <end position="141"/>
    </location>
</feature>
<dbReference type="EMBL" id="AHAT01012275">
    <property type="status" value="NOT_ANNOTATED_CDS"/>
    <property type="molecule type" value="Genomic_DNA"/>
</dbReference>
<reference evidence="11" key="2">
    <citation type="submission" date="2025-08" db="UniProtKB">
        <authorList>
            <consortium name="Ensembl"/>
        </authorList>
    </citation>
    <scope>IDENTIFICATION</scope>
</reference>
<dbReference type="GeneTree" id="ENSGT00940000153704"/>
<dbReference type="eggNOG" id="ENOG502QV07">
    <property type="taxonomic scope" value="Eukaryota"/>
</dbReference>
<keyword evidence="4" id="KW-0832">Ubl conjugation</keyword>
<evidence type="ECO:0000313" key="11">
    <source>
        <dbReference type="Ensembl" id="ENSLOCP00000002771.1"/>
    </source>
</evidence>
<accession>W5M313</accession>
<protein>
    <recommendedName>
        <fullName evidence="6">5-azacytidine-induced protein 2</fullName>
    </recommendedName>
</protein>
<evidence type="ECO:0000256" key="1">
    <source>
        <dbReference type="ARBA" id="ARBA00004496"/>
    </source>
</evidence>
<dbReference type="Pfam" id="PF12845">
    <property type="entry name" value="TBD"/>
    <property type="match status" value="1"/>
</dbReference>
<dbReference type="InParanoid" id="W5M313"/>
<feature type="region of interest" description="Disordered" evidence="9">
    <location>
        <begin position="293"/>
        <end position="382"/>
    </location>
</feature>
<comment type="subcellular location">
    <subcellularLocation>
        <location evidence="1">Cytoplasm</location>
    </subcellularLocation>
</comment>
<feature type="compositionally biased region" description="Low complexity" evidence="9">
    <location>
        <begin position="308"/>
        <end position="320"/>
    </location>
</feature>
<evidence type="ECO:0000256" key="6">
    <source>
        <dbReference type="ARBA" id="ARBA00040858"/>
    </source>
</evidence>
<keyword evidence="2" id="KW-0963">Cytoplasm</keyword>
<feature type="domain" description="Tbk1/Ikki binding" evidence="10">
    <location>
        <begin position="231"/>
        <end position="282"/>
    </location>
</feature>
<dbReference type="HOGENOM" id="CLU_059745_0_0_1"/>
<dbReference type="PANTHER" id="PTHR14432:SF6">
    <property type="entry name" value="5-AZACYTIDINE-INDUCED PROTEIN 2"/>
    <property type="match status" value="1"/>
</dbReference>
<evidence type="ECO:0000256" key="3">
    <source>
        <dbReference type="ARBA" id="ARBA00022553"/>
    </source>
</evidence>
<dbReference type="OMA" id="PWPSQSC"/>
<evidence type="ECO:0000313" key="12">
    <source>
        <dbReference type="Proteomes" id="UP000018468"/>
    </source>
</evidence>
<dbReference type="Proteomes" id="UP000018468">
    <property type="component" value="Linkage group LG11"/>
</dbReference>
<evidence type="ECO:0000256" key="4">
    <source>
        <dbReference type="ARBA" id="ARBA00022843"/>
    </source>
</evidence>
<evidence type="ECO:0000256" key="2">
    <source>
        <dbReference type="ARBA" id="ARBA00022490"/>
    </source>
</evidence>
<dbReference type="AlphaFoldDB" id="W5M313"/>
<reference evidence="12" key="1">
    <citation type="submission" date="2011-12" db="EMBL/GenBank/DDBJ databases">
        <title>The Draft Genome of Lepisosteus oculatus.</title>
        <authorList>
            <consortium name="The Broad Institute Genome Assembly &amp; Analysis Group"/>
            <consortium name="Computational R&amp;D Group"/>
            <consortium name="and Sequencing Platform"/>
            <person name="Di Palma F."/>
            <person name="Alfoldi J."/>
            <person name="Johnson J."/>
            <person name="Berlin A."/>
            <person name="Gnerre S."/>
            <person name="Jaffe D."/>
            <person name="MacCallum I."/>
            <person name="Young S."/>
            <person name="Walker B.J."/>
            <person name="Lander E.S."/>
            <person name="Lindblad-Toh K."/>
        </authorList>
    </citation>
    <scope>NUCLEOTIDE SEQUENCE [LARGE SCALE GENOMIC DNA]</scope>
</reference>
<evidence type="ECO:0000259" key="10">
    <source>
        <dbReference type="Pfam" id="PF12845"/>
    </source>
</evidence>
<comment type="function">
    <text evidence="7">Adapter protein which binds TBK1 and IKBKE playing a role in antiviral innate immunity. Activates serine/threonine-protein kinase TBK1 and facilitates its oligomerization. Enhances the phosphorylation of NF-kappa-B p65 subunit RELA by TBK1. Promotes TBK1-induced as well as TNF-alpha or PMA-induced activation of NF-kappa-B. Participates in IFNB promoter activation via TICAM1.</text>
</comment>
<sequence length="382" mass="42694">PAISLNTGTMDSLAVEDDICILRHETADSLLQPSKESPVSASSGDESVASHFALVTAYEDIKKRLKEAEKENALLKKRVKQLEEKLFKPHELTSEGSKYVNQAYNAYVGVYMEKTDLQRELDKVKREKTESETLLNEQLQAKELELLQLRTDVETSQVMKTMNSTQDYWDVYKVNSELKIHTLQQELELLHLEYNRLQHTYCRCRTVPHTQEGTDGLKKRSLFTFALVDASLLKTYVDLRREMSNLYAVTKSQAKMVRKLRDSSQSAVSRGPASVPVQCFEDVENNHRLVRVTAPGSPLAGSGPGPTPAQGPTGELWPDPWTSPRPPPVGSPGSYARTSLDDGSWSFPSPPKPSDALFWEAGRSASSSDAPKSPGPDWLRPY</sequence>
<evidence type="ECO:0000256" key="5">
    <source>
        <dbReference type="ARBA" id="ARBA00023054"/>
    </source>
</evidence>
<proteinExistence type="predicted"/>
<feature type="coiled-coil region" evidence="8">
    <location>
        <begin position="58"/>
        <end position="85"/>
    </location>
</feature>
<keyword evidence="5 8" id="KW-0175">Coiled coil</keyword>
<dbReference type="Ensembl" id="ENSLOCT00000002777.1">
    <property type="protein sequence ID" value="ENSLOCP00000002771.1"/>
    <property type="gene ID" value="ENSLOCG00000002349.1"/>
</dbReference>
<feature type="compositionally biased region" description="Pro residues" evidence="9">
    <location>
        <begin position="321"/>
        <end position="330"/>
    </location>
</feature>
<organism evidence="11 12">
    <name type="scientific">Lepisosteus oculatus</name>
    <name type="common">Spotted gar</name>
    <dbReference type="NCBI Taxonomy" id="7918"/>
    <lineage>
        <taxon>Eukaryota</taxon>
        <taxon>Metazoa</taxon>
        <taxon>Chordata</taxon>
        <taxon>Craniata</taxon>
        <taxon>Vertebrata</taxon>
        <taxon>Euteleostomi</taxon>
        <taxon>Actinopterygii</taxon>
        <taxon>Neopterygii</taxon>
        <taxon>Holostei</taxon>
        <taxon>Semionotiformes</taxon>
        <taxon>Lepisosteidae</taxon>
        <taxon>Lepisosteus</taxon>
    </lineage>
</organism>
<reference evidence="11" key="3">
    <citation type="submission" date="2025-09" db="UniProtKB">
        <authorList>
            <consortium name="Ensembl"/>
        </authorList>
    </citation>
    <scope>IDENTIFICATION</scope>
</reference>